<dbReference type="Proteomes" id="UP000604383">
    <property type="component" value="Unassembled WGS sequence"/>
</dbReference>
<organism evidence="1 2">
    <name type="scientific">Clostridium innocuum</name>
    <dbReference type="NCBI Taxonomy" id="1522"/>
    <lineage>
        <taxon>Bacteria</taxon>
        <taxon>Bacillati</taxon>
        <taxon>Bacillota</taxon>
        <taxon>Clostridia</taxon>
        <taxon>Eubacteriales</taxon>
        <taxon>Clostridiaceae</taxon>
        <taxon>Clostridium</taxon>
    </lineage>
</organism>
<comment type="caution">
    <text evidence="1">The sequence shown here is derived from an EMBL/GenBank/DDBJ whole genome shotgun (WGS) entry which is preliminary data.</text>
</comment>
<protein>
    <submittedName>
        <fullName evidence="1">Uncharacterized protein</fullName>
    </submittedName>
</protein>
<evidence type="ECO:0000313" key="2">
    <source>
        <dbReference type="Proteomes" id="UP000604383"/>
    </source>
</evidence>
<reference evidence="1" key="1">
    <citation type="journal article" date="2019" name="Nat. Med.">
        <title>A library of human gut bacterial isolates paired with longitudinal multiomics data enables mechanistic microbiome research.</title>
        <authorList>
            <person name="Poyet M."/>
            <person name="Groussin M."/>
            <person name="Gibbons S.M."/>
            <person name="Avila-Pacheco J."/>
            <person name="Jiang X."/>
            <person name="Kearney S.M."/>
            <person name="Perrotta A.R."/>
            <person name="Berdy B."/>
            <person name="Zhao S."/>
            <person name="Lieberman T.D."/>
            <person name="Swanson P.K."/>
            <person name="Smith M."/>
            <person name="Roesemann S."/>
            <person name="Alexander J.E."/>
            <person name="Rich S.A."/>
            <person name="Livny J."/>
            <person name="Vlamakis H."/>
            <person name="Clish C."/>
            <person name="Bullock K."/>
            <person name="Deik A."/>
            <person name="Scott J."/>
            <person name="Pierce K.A."/>
            <person name="Xavier R.J."/>
            <person name="Alm E.J."/>
        </authorList>
    </citation>
    <scope>NUCLEOTIDE SEQUENCE</scope>
    <source>
        <strain evidence="1">BIOML-A12</strain>
    </source>
</reference>
<dbReference type="RefSeq" id="WP_161129220.1">
    <property type="nucleotide sequence ID" value="NZ_WWTM01000015.1"/>
</dbReference>
<dbReference type="AlphaFoldDB" id="A0AB36B6P9"/>
<accession>A0AB36B6P9</accession>
<gene>
    <name evidence="1" type="ORF">GT664_11060</name>
</gene>
<proteinExistence type="predicted"/>
<sequence length="114" mass="13348">MTEKIIWYDKKRWKHRFFQFGQRKAEIDERGLLPLYDCRSVLGYGGTCGYACPDDTGGYLGKVHGALQAVNTKLFSAWLQENQEYDIAANMYIVWYTPDEDEVMLIMEVRYGFL</sequence>
<evidence type="ECO:0000313" key="1">
    <source>
        <dbReference type="EMBL" id="MZH56279.1"/>
    </source>
</evidence>
<name>A0AB36B6P9_CLOIN</name>
<dbReference type="EMBL" id="WWTN01000017">
    <property type="protein sequence ID" value="MZH56279.1"/>
    <property type="molecule type" value="Genomic_DNA"/>
</dbReference>